<dbReference type="PANTHER" id="PTHR15462:SF8">
    <property type="entry name" value="SERINE PROTEASE"/>
    <property type="match status" value="1"/>
</dbReference>
<name>A0ABV9U8L1_9ACTN</name>
<feature type="signal peptide" evidence="2">
    <location>
        <begin position="1"/>
        <end position="27"/>
    </location>
</feature>
<gene>
    <name evidence="3" type="ORF">ACFPCY_33015</name>
</gene>
<evidence type="ECO:0000256" key="1">
    <source>
        <dbReference type="ARBA" id="ARBA00022729"/>
    </source>
</evidence>
<dbReference type="PANTHER" id="PTHR15462">
    <property type="entry name" value="SERINE PROTEASE"/>
    <property type="match status" value="1"/>
</dbReference>
<keyword evidence="4" id="KW-1185">Reference proteome</keyword>
<organism evidence="3 4">
    <name type="scientific">Actinomadura gamaensis</name>
    <dbReference type="NCBI Taxonomy" id="1763541"/>
    <lineage>
        <taxon>Bacteria</taxon>
        <taxon>Bacillati</taxon>
        <taxon>Actinomycetota</taxon>
        <taxon>Actinomycetes</taxon>
        <taxon>Streptosporangiales</taxon>
        <taxon>Thermomonosporaceae</taxon>
        <taxon>Actinomadura</taxon>
    </lineage>
</organism>
<dbReference type="InterPro" id="IPR018114">
    <property type="entry name" value="TRYPSIN_HIS"/>
</dbReference>
<dbReference type="InterPro" id="IPR050966">
    <property type="entry name" value="Glutamyl_endopeptidase"/>
</dbReference>
<dbReference type="PROSITE" id="PS00134">
    <property type="entry name" value="TRYPSIN_HIS"/>
    <property type="match status" value="1"/>
</dbReference>
<dbReference type="Proteomes" id="UP001595872">
    <property type="component" value="Unassembled WGS sequence"/>
</dbReference>
<dbReference type="RefSeq" id="WP_378261806.1">
    <property type="nucleotide sequence ID" value="NZ_JBHSIT010000011.1"/>
</dbReference>
<keyword evidence="3" id="KW-0378">Hydrolase</keyword>
<reference evidence="4" key="1">
    <citation type="journal article" date="2019" name="Int. J. Syst. Evol. Microbiol.">
        <title>The Global Catalogue of Microorganisms (GCM) 10K type strain sequencing project: providing services to taxonomists for standard genome sequencing and annotation.</title>
        <authorList>
            <consortium name="The Broad Institute Genomics Platform"/>
            <consortium name="The Broad Institute Genome Sequencing Center for Infectious Disease"/>
            <person name="Wu L."/>
            <person name="Ma J."/>
        </authorList>
    </citation>
    <scope>NUCLEOTIDE SEQUENCE [LARGE SCALE GENOMIC DNA]</scope>
    <source>
        <strain evidence="4">KLKA75</strain>
    </source>
</reference>
<dbReference type="EC" id="3.4.21.-" evidence="3"/>
<dbReference type="SUPFAM" id="SSF50494">
    <property type="entry name" value="Trypsin-like serine proteases"/>
    <property type="match status" value="1"/>
</dbReference>
<evidence type="ECO:0000313" key="4">
    <source>
        <dbReference type="Proteomes" id="UP001595872"/>
    </source>
</evidence>
<dbReference type="InterPro" id="IPR009003">
    <property type="entry name" value="Peptidase_S1_PA"/>
</dbReference>
<comment type="caution">
    <text evidence="3">The sequence shown here is derived from an EMBL/GenBank/DDBJ whole genome shotgun (WGS) entry which is preliminary data.</text>
</comment>
<keyword evidence="1 2" id="KW-0732">Signal</keyword>
<dbReference type="InterPro" id="IPR043504">
    <property type="entry name" value="Peptidase_S1_PA_chymotrypsin"/>
</dbReference>
<protein>
    <submittedName>
        <fullName evidence="3">Trypsin-like serine peptidase</fullName>
        <ecNumber evidence="3">3.4.21.-</ecNumber>
    </submittedName>
</protein>
<dbReference type="GO" id="GO:0016787">
    <property type="term" value="F:hydrolase activity"/>
    <property type="evidence" value="ECO:0007669"/>
    <property type="project" value="UniProtKB-KW"/>
</dbReference>
<dbReference type="Gene3D" id="2.40.10.10">
    <property type="entry name" value="Trypsin-like serine proteases"/>
    <property type="match status" value="2"/>
</dbReference>
<dbReference type="EMBL" id="JBHSIT010000011">
    <property type="protein sequence ID" value="MFC4912164.1"/>
    <property type="molecule type" value="Genomic_DNA"/>
</dbReference>
<feature type="chain" id="PRO_5047107132" evidence="2">
    <location>
        <begin position="28"/>
        <end position="280"/>
    </location>
</feature>
<dbReference type="Pfam" id="PF13365">
    <property type="entry name" value="Trypsin_2"/>
    <property type="match status" value="1"/>
</dbReference>
<proteinExistence type="predicted"/>
<evidence type="ECO:0000313" key="3">
    <source>
        <dbReference type="EMBL" id="MFC4912164.1"/>
    </source>
</evidence>
<evidence type="ECO:0000256" key="2">
    <source>
        <dbReference type="SAM" id="SignalP"/>
    </source>
</evidence>
<sequence length="280" mass="28631">MTRPSYPLLTLSAVTAGLAIVSWPPSAGGGAAEAARQAARPLSDTVAGTARPAETSSSAFEGLPAVGALFEIDGNGKLSDHSCTASVVDSPGRNLVVTAAHCVGGGTRHGDIGMAFAPGYHNGQTPYGVWRAVAFYDPPEWADSSDPDSDVGFLQVTDVNGGSRKVQDVAGAMTLETDGPVSGQARVVGYPSDTEKPVSCRNRVEPYSTTQLRFTCDGFPNGTSGGPFLTGDDEKTVVGVIGGYEQGGDSADVSYSVIFGSRVKNLYQSASASSAANANS</sequence>
<accession>A0ABV9U8L1</accession>